<gene>
    <name evidence="1" type="ORF">ATL39_0670</name>
</gene>
<proteinExistence type="predicted"/>
<reference evidence="1 2" key="1">
    <citation type="submission" date="2018-09" db="EMBL/GenBank/DDBJ databases">
        <title>Genomic Encyclopedia of Archaeal and Bacterial Type Strains, Phase II (KMG-II): from individual species to whole genera.</title>
        <authorList>
            <person name="Goeker M."/>
        </authorList>
    </citation>
    <scope>NUCLEOTIDE SEQUENCE [LARGE SCALE GENOMIC DNA]</scope>
    <source>
        <strain evidence="1 2">DSM 17008</strain>
    </source>
</reference>
<protein>
    <submittedName>
        <fullName evidence="1">Uncharacterized protein</fullName>
    </submittedName>
</protein>
<accession>A0A419V909</accession>
<organism evidence="1 2">
    <name type="scientific">Sinobaca qinghaiensis</name>
    <dbReference type="NCBI Taxonomy" id="342944"/>
    <lineage>
        <taxon>Bacteria</taxon>
        <taxon>Bacillati</taxon>
        <taxon>Bacillota</taxon>
        <taxon>Bacilli</taxon>
        <taxon>Bacillales</taxon>
        <taxon>Sporolactobacillaceae</taxon>
        <taxon>Sinobaca</taxon>
    </lineage>
</organism>
<name>A0A419V909_9BACL</name>
<sequence length="67" mass="7707">MLNQQSLYEELLRSSENPTRSYIELSNAILDQSHIDSEQRLVIIKRILAAYEALQPDNSVFPELKSS</sequence>
<dbReference type="Proteomes" id="UP000285120">
    <property type="component" value="Unassembled WGS sequence"/>
</dbReference>
<dbReference type="AlphaFoldDB" id="A0A419V909"/>
<comment type="caution">
    <text evidence="1">The sequence shown here is derived from an EMBL/GenBank/DDBJ whole genome shotgun (WGS) entry which is preliminary data.</text>
</comment>
<keyword evidence="2" id="KW-1185">Reference proteome</keyword>
<evidence type="ECO:0000313" key="1">
    <source>
        <dbReference type="EMBL" id="RKD76453.1"/>
    </source>
</evidence>
<dbReference type="RefSeq" id="WP_147419327.1">
    <property type="nucleotide sequence ID" value="NZ_RAPK01000006.1"/>
</dbReference>
<evidence type="ECO:0000313" key="2">
    <source>
        <dbReference type="Proteomes" id="UP000285120"/>
    </source>
</evidence>
<dbReference type="EMBL" id="RAPK01000006">
    <property type="protein sequence ID" value="RKD76453.1"/>
    <property type="molecule type" value="Genomic_DNA"/>
</dbReference>